<dbReference type="EMBL" id="AP027924">
    <property type="protein sequence ID" value="BED91730.1"/>
    <property type="molecule type" value="Genomic_DNA"/>
</dbReference>
<evidence type="ECO:0000256" key="2">
    <source>
        <dbReference type="ARBA" id="ARBA00022857"/>
    </source>
</evidence>
<feature type="active site" description="Proton acceptor" evidence="4">
    <location>
        <position position="250"/>
    </location>
</feature>
<keyword evidence="2" id="KW-0521">NADP</keyword>
<dbReference type="PIRSF" id="PIRSF000148">
    <property type="entry name" value="ASA_dh"/>
    <property type="match status" value="1"/>
</dbReference>
<dbReference type="InterPro" id="IPR051823">
    <property type="entry name" value="ASADH-related"/>
</dbReference>
<dbReference type="PANTHER" id="PTHR46718">
    <property type="entry name" value="ASPARTATE-SEMIALDEHYDE DEHYDROGENASE"/>
    <property type="match status" value="1"/>
</dbReference>
<comment type="similarity">
    <text evidence="1">Belongs to the aspartate-semialdehyde dehydrogenase family.</text>
</comment>
<dbReference type="GO" id="GO:0051287">
    <property type="term" value="F:NAD binding"/>
    <property type="evidence" value="ECO:0007669"/>
    <property type="project" value="InterPro"/>
</dbReference>
<dbReference type="GO" id="GO:0004073">
    <property type="term" value="F:aspartate-semialdehyde dehydrogenase activity"/>
    <property type="evidence" value="ECO:0007669"/>
    <property type="project" value="TreeGrafter"/>
</dbReference>
<proteinExistence type="inferred from homology"/>
<dbReference type="SUPFAM" id="SSF55347">
    <property type="entry name" value="Glyceraldehyde-3-phosphate dehydrogenase-like, C-terminal domain"/>
    <property type="match status" value="1"/>
</dbReference>
<dbReference type="PANTHER" id="PTHR46718:SF1">
    <property type="entry name" value="ASPARTATE-SEMIALDEHYDE DEHYDROGENASE"/>
    <property type="match status" value="1"/>
</dbReference>
<dbReference type="NCBIfam" id="NF006416">
    <property type="entry name" value="PRK08664.1"/>
    <property type="match status" value="1"/>
</dbReference>
<dbReference type="AlphaFoldDB" id="A0AA48IA65"/>
<dbReference type="GO" id="GO:0050661">
    <property type="term" value="F:NADP binding"/>
    <property type="evidence" value="ECO:0007669"/>
    <property type="project" value="InterPro"/>
</dbReference>
<dbReference type="SUPFAM" id="SSF51735">
    <property type="entry name" value="NAD(P)-binding Rossmann-fold domains"/>
    <property type="match status" value="1"/>
</dbReference>
<evidence type="ECO:0000313" key="6">
    <source>
        <dbReference type="EMBL" id="BED91730.1"/>
    </source>
</evidence>
<dbReference type="KEGG" id="ips:CfP315_0247"/>
<dbReference type="Proteomes" id="UP001337580">
    <property type="component" value="Chromosome"/>
</dbReference>
<gene>
    <name evidence="6" type="ORF">CfP315_0247</name>
</gene>
<evidence type="ECO:0000256" key="1">
    <source>
        <dbReference type="ARBA" id="ARBA00010584"/>
    </source>
</evidence>
<dbReference type="SMART" id="SM00859">
    <property type="entry name" value="Semialdhyde_dh"/>
    <property type="match status" value="1"/>
</dbReference>
<dbReference type="InterPro" id="IPR012280">
    <property type="entry name" value="Semialdhyde_DH_dimer_dom"/>
</dbReference>
<feature type="domain" description="Semialdehyde dehydrogenase NAD-binding" evidence="5">
    <location>
        <begin position="5"/>
        <end position="137"/>
    </location>
</feature>
<dbReference type="GO" id="GO:0046983">
    <property type="term" value="F:protein dimerization activity"/>
    <property type="evidence" value="ECO:0007669"/>
    <property type="project" value="InterPro"/>
</dbReference>
<evidence type="ECO:0000256" key="4">
    <source>
        <dbReference type="PIRSR" id="PIRSR000148-1"/>
    </source>
</evidence>
<dbReference type="InterPro" id="IPR036291">
    <property type="entry name" value="NAD(P)-bd_dom_sf"/>
</dbReference>
<reference evidence="6" key="1">
    <citation type="journal article" date="2023" name="ISME J.">
        <title>Emergence of putative energy parasites within Clostridia revealed by genome analysis of a novel endosymbiotic clade.</title>
        <authorList>
            <person name="Takahashi K."/>
            <person name="Kuwahara H."/>
            <person name="Horikawa Y."/>
            <person name="Izawa K."/>
            <person name="Kato D."/>
            <person name="Inagaki T."/>
            <person name="Yuki M."/>
            <person name="Ohkuma M."/>
            <person name="Hongoh Y."/>
        </authorList>
    </citation>
    <scope>NUCLEOTIDE SEQUENCE</scope>
    <source>
        <strain evidence="6">CfP3-15</strain>
    </source>
</reference>
<organism evidence="6">
    <name type="scientific">Candidatus Improbicoccus pseudotrichonymphae</name>
    <dbReference type="NCBI Taxonomy" id="3033792"/>
    <lineage>
        <taxon>Bacteria</taxon>
        <taxon>Bacillati</taxon>
        <taxon>Bacillota</taxon>
        <taxon>Clostridia</taxon>
        <taxon>Candidatus Improbicoccus</taxon>
    </lineage>
</organism>
<name>A0AA48IA65_9FIRM</name>
<dbReference type="Pfam" id="PF01118">
    <property type="entry name" value="Semialdhyde_dh"/>
    <property type="match status" value="1"/>
</dbReference>
<dbReference type="CDD" id="cd18130">
    <property type="entry name" value="ASADH_C_arch_fung_like"/>
    <property type="match status" value="1"/>
</dbReference>
<dbReference type="InterPro" id="IPR000534">
    <property type="entry name" value="Semialdehyde_DH_NAD-bd"/>
</dbReference>
<feature type="active site" description="Acyl-thioester intermediate" evidence="4">
    <location>
        <position position="157"/>
    </location>
</feature>
<dbReference type="GO" id="GO:0009086">
    <property type="term" value="P:methionine biosynthetic process"/>
    <property type="evidence" value="ECO:0007669"/>
    <property type="project" value="TreeGrafter"/>
</dbReference>
<keyword evidence="3" id="KW-0560">Oxidoreductase</keyword>
<dbReference type="CDD" id="cd02315">
    <property type="entry name" value="ScASADH_like_N"/>
    <property type="match status" value="1"/>
</dbReference>
<accession>A0AA48IA65</accession>
<dbReference type="GO" id="GO:0009088">
    <property type="term" value="P:threonine biosynthetic process"/>
    <property type="evidence" value="ECO:0007669"/>
    <property type="project" value="UniProtKB-ARBA"/>
</dbReference>
<evidence type="ECO:0000259" key="5">
    <source>
        <dbReference type="SMART" id="SM00859"/>
    </source>
</evidence>
<dbReference type="Gene3D" id="3.40.50.720">
    <property type="entry name" value="NAD(P)-binding Rossmann-like Domain"/>
    <property type="match status" value="1"/>
</dbReference>
<protein>
    <submittedName>
        <fullName evidence="6">Aspartate-semialdehyde dehydrogenase</fullName>
    </submittedName>
</protein>
<dbReference type="NCBIfam" id="TIGR00978">
    <property type="entry name" value="asd_EA"/>
    <property type="match status" value="1"/>
</dbReference>
<evidence type="ECO:0000256" key="3">
    <source>
        <dbReference type="ARBA" id="ARBA00023002"/>
    </source>
</evidence>
<dbReference type="Gene3D" id="3.30.360.10">
    <property type="entry name" value="Dihydrodipicolinate Reductase, domain 2"/>
    <property type="match status" value="1"/>
</dbReference>
<sequence length="362" mass="40903">MQKIKVAILGATGMVGQNFINLLVKHSWFEIGFLAASDRSSGKTLKEAVKNKNFLKNVPDSILNKIILNIEKDAEYIAKNTDFAFCAVDMPKEAVQELEYKYAKLECPIVSNNSAHRCTKDVPMIIPEINYKHLEIIKFQKERLNTKHGFIVTKPNCSIQTFVPALHPLKNLGLRNIILCTYQAVSGAGKTIESFSEIQDNIIPFIENEESKTEEEPLKIWGEIKGKEIISSNLPIISSQCSRVPVSHGHMATVFVKFDQNISKKDIIDKWTNFKFDFDLPSSPKNLIEYNEDLFRPQTRLDRDRGGGMTITTGRLRKDPILDYKFTCLSHNIIRGSAGGSVLLAELLVKKKYISSSSCVYR</sequence>
<dbReference type="Pfam" id="PF02774">
    <property type="entry name" value="Semialdhyde_dhC"/>
    <property type="match status" value="1"/>
</dbReference>
<dbReference type="InterPro" id="IPR005676">
    <property type="entry name" value="Asp_semi-ald_DH_pep-lack"/>
</dbReference>